<dbReference type="AlphaFoldDB" id="A0A238BMZ0"/>
<proteinExistence type="predicted"/>
<dbReference type="Proteomes" id="UP000242913">
    <property type="component" value="Unassembled WGS sequence"/>
</dbReference>
<gene>
    <name evidence="1" type="ORF">X798_07124</name>
</gene>
<name>A0A238BMZ0_9BILA</name>
<dbReference type="OrthoDB" id="1562946at2759"/>
<protein>
    <submittedName>
        <fullName evidence="1">Uncharacterized protein</fullName>
    </submittedName>
</protein>
<reference evidence="1 2" key="1">
    <citation type="submission" date="2015-12" db="EMBL/GenBank/DDBJ databases">
        <title>Draft genome of the nematode, Onchocerca flexuosa.</title>
        <authorList>
            <person name="Mitreva M."/>
        </authorList>
    </citation>
    <scope>NUCLEOTIDE SEQUENCE [LARGE SCALE GENOMIC DNA]</scope>
    <source>
        <strain evidence="1">Red Deer</strain>
    </source>
</reference>
<evidence type="ECO:0000313" key="2">
    <source>
        <dbReference type="Proteomes" id="UP000242913"/>
    </source>
</evidence>
<evidence type="ECO:0000313" key="1">
    <source>
        <dbReference type="EMBL" id="OZC05898.1"/>
    </source>
</evidence>
<organism evidence="1 2">
    <name type="scientific">Onchocerca flexuosa</name>
    <dbReference type="NCBI Taxonomy" id="387005"/>
    <lineage>
        <taxon>Eukaryota</taxon>
        <taxon>Metazoa</taxon>
        <taxon>Ecdysozoa</taxon>
        <taxon>Nematoda</taxon>
        <taxon>Chromadorea</taxon>
        <taxon>Rhabditida</taxon>
        <taxon>Spirurina</taxon>
        <taxon>Spiruromorpha</taxon>
        <taxon>Filarioidea</taxon>
        <taxon>Onchocercidae</taxon>
        <taxon>Onchocerca</taxon>
    </lineage>
</organism>
<accession>A0A238BMZ0</accession>
<sequence length="171" mass="19879">MINGIFLTKTQQVMPAKNTIIFNKSFLLEYIPPGPCSLKFQLCSHSPDANADTNRHELIRTRTFKDYLQKNTSPLYVLVDDGKELCMEDNLEGFMFRAVRHRIVLLPEEQYASFFVLLTTRSFILSTWIGSVLDIFNQKYFARLLLSVLLSNYDLLMSFIEVIVREQIGRE</sequence>
<feature type="non-terminal residue" evidence="1">
    <location>
        <position position="171"/>
    </location>
</feature>
<dbReference type="EMBL" id="KZ270340">
    <property type="protein sequence ID" value="OZC05898.1"/>
    <property type="molecule type" value="Genomic_DNA"/>
</dbReference>
<keyword evidence="2" id="KW-1185">Reference proteome</keyword>